<feature type="chain" id="PRO_5046949782" evidence="4">
    <location>
        <begin position="33"/>
        <end position="493"/>
    </location>
</feature>
<feature type="domain" description="NodB homology" evidence="5">
    <location>
        <begin position="299"/>
        <end position="472"/>
    </location>
</feature>
<evidence type="ECO:0000256" key="3">
    <source>
        <dbReference type="SAM" id="MobiDB-lite"/>
    </source>
</evidence>
<dbReference type="InterPro" id="IPR002509">
    <property type="entry name" value="NODB_dom"/>
</dbReference>
<dbReference type="CDD" id="cd10954">
    <property type="entry name" value="CE4_CtAXE_like"/>
    <property type="match status" value="1"/>
</dbReference>
<evidence type="ECO:0000313" key="7">
    <source>
        <dbReference type="Proteomes" id="UP001595923"/>
    </source>
</evidence>
<keyword evidence="2 6" id="KW-0378">Hydrolase</keyword>
<sequence>MRIPKRTRAVLSTCAGLALLATSACQSGGYGAAGTDLVTVAPKWIKGAQMLAERAESGGVRVSIESPSVPGARTFTSELRTIMAETQTDFLTGGKSEGDAELDQKATFLAATSEVLGARVVSSRTTATGTEKTGTTRWYDTAKDVVLPWTALFSDEASATVAGAETARRLREQHGVDEDELPAGLPTVSPEEPELPASPLTVSPKSAEALARKLAGSPLDDIGFTSSGALAVNFSPGEIPGHDEEVRVVFSNEGTDPLLSEFGTLVRDAAKTKPEHKVDLGGSDADALLAPGLDCSRVPCVALTFDDGPGQYTEGVLDELEKYSARATFFVLGSMVREMPGVVERAAKAGHEIGNHTWDHADLSGVSDSGVRKDLARTADAIEKAAGVRPAVMRPPYGSYDEGTLKAIGMPAILWDVDTMDWQSRDTKKITDIALKQAAEGSIVLMHDIHEPSAKALPGILSALHRKGYHFVTVSELFGEGGMKSAMAYLRRE</sequence>
<evidence type="ECO:0000256" key="2">
    <source>
        <dbReference type="ARBA" id="ARBA00022801"/>
    </source>
</evidence>
<gene>
    <name evidence="6" type="ORF">ACFO4E_14455</name>
</gene>
<accession>A0ABV9DYE0</accession>
<evidence type="ECO:0000313" key="6">
    <source>
        <dbReference type="EMBL" id="MFC4563063.1"/>
    </source>
</evidence>
<evidence type="ECO:0000259" key="5">
    <source>
        <dbReference type="PROSITE" id="PS51677"/>
    </source>
</evidence>
<dbReference type="RefSeq" id="WP_378574791.1">
    <property type="nucleotide sequence ID" value="NZ_JBHSFQ010000012.1"/>
</dbReference>
<evidence type="ECO:0000256" key="4">
    <source>
        <dbReference type="SAM" id="SignalP"/>
    </source>
</evidence>
<feature type="signal peptide" evidence="4">
    <location>
        <begin position="1"/>
        <end position="32"/>
    </location>
</feature>
<dbReference type="InterPro" id="IPR050248">
    <property type="entry name" value="Polysacc_deacetylase_ArnD"/>
</dbReference>
<feature type="region of interest" description="Disordered" evidence="3">
    <location>
        <begin position="173"/>
        <end position="201"/>
    </location>
</feature>
<dbReference type="GO" id="GO:0016787">
    <property type="term" value="F:hydrolase activity"/>
    <property type="evidence" value="ECO:0007669"/>
    <property type="project" value="UniProtKB-KW"/>
</dbReference>
<dbReference type="PROSITE" id="PS51677">
    <property type="entry name" value="NODB"/>
    <property type="match status" value="1"/>
</dbReference>
<reference evidence="7" key="1">
    <citation type="journal article" date="2019" name="Int. J. Syst. Evol. Microbiol.">
        <title>The Global Catalogue of Microorganisms (GCM) 10K type strain sequencing project: providing services to taxonomists for standard genome sequencing and annotation.</title>
        <authorList>
            <consortium name="The Broad Institute Genomics Platform"/>
            <consortium name="The Broad Institute Genome Sequencing Center for Infectious Disease"/>
            <person name="Wu L."/>
            <person name="Ma J."/>
        </authorList>
    </citation>
    <scope>NUCLEOTIDE SEQUENCE [LARGE SCALE GENOMIC DNA]</scope>
    <source>
        <strain evidence="7">XZYJ18</strain>
    </source>
</reference>
<keyword evidence="1" id="KW-0479">Metal-binding</keyword>
<evidence type="ECO:0000256" key="1">
    <source>
        <dbReference type="ARBA" id="ARBA00022723"/>
    </source>
</evidence>
<dbReference type="EC" id="3.-.-.-" evidence="6"/>
<dbReference type="PANTHER" id="PTHR10587:SF133">
    <property type="entry name" value="CHITIN DEACETYLASE 1-RELATED"/>
    <property type="match status" value="1"/>
</dbReference>
<dbReference type="Gene3D" id="3.20.20.370">
    <property type="entry name" value="Glycoside hydrolase/deacetylase"/>
    <property type="match status" value="1"/>
</dbReference>
<proteinExistence type="predicted"/>
<dbReference type="InterPro" id="IPR011330">
    <property type="entry name" value="Glyco_hydro/deAcase_b/a-brl"/>
</dbReference>
<dbReference type="Proteomes" id="UP001595923">
    <property type="component" value="Unassembled WGS sequence"/>
</dbReference>
<dbReference type="EMBL" id="JBHSFQ010000012">
    <property type="protein sequence ID" value="MFC4563063.1"/>
    <property type="molecule type" value="Genomic_DNA"/>
</dbReference>
<organism evidence="6 7">
    <name type="scientific">Nocardiopsis mangrovi</name>
    <dbReference type="NCBI Taxonomy" id="1179818"/>
    <lineage>
        <taxon>Bacteria</taxon>
        <taxon>Bacillati</taxon>
        <taxon>Actinomycetota</taxon>
        <taxon>Actinomycetes</taxon>
        <taxon>Streptosporangiales</taxon>
        <taxon>Nocardiopsidaceae</taxon>
        <taxon>Nocardiopsis</taxon>
    </lineage>
</organism>
<dbReference type="Pfam" id="PF01522">
    <property type="entry name" value="Polysacc_deac_1"/>
    <property type="match status" value="1"/>
</dbReference>
<dbReference type="PROSITE" id="PS51257">
    <property type="entry name" value="PROKAR_LIPOPROTEIN"/>
    <property type="match status" value="1"/>
</dbReference>
<dbReference type="SUPFAM" id="SSF88713">
    <property type="entry name" value="Glycoside hydrolase/deacetylase"/>
    <property type="match status" value="1"/>
</dbReference>
<keyword evidence="4" id="KW-0732">Signal</keyword>
<name>A0ABV9DYE0_9ACTN</name>
<keyword evidence="7" id="KW-1185">Reference proteome</keyword>
<comment type="caution">
    <text evidence="6">The sequence shown here is derived from an EMBL/GenBank/DDBJ whole genome shotgun (WGS) entry which is preliminary data.</text>
</comment>
<protein>
    <submittedName>
        <fullName evidence="6">Polysaccharide deacetylase family protein</fullName>
        <ecNumber evidence="6">3.-.-.-</ecNumber>
    </submittedName>
</protein>
<dbReference type="PANTHER" id="PTHR10587">
    <property type="entry name" value="GLYCOSYL TRANSFERASE-RELATED"/>
    <property type="match status" value="1"/>
</dbReference>